<feature type="transmembrane region" description="Helical" evidence="13">
    <location>
        <begin position="106"/>
        <end position="127"/>
    </location>
</feature>
<dbReference type="InterPro" id="IPR000276">
    <property type="entry name" value="GPCR_Rhodpsn"/>
</dbReference>
<feature type="transmembrane region" description="Helical" evidence="13">
    <location>
        <begin position="294"/>
        <end position="313"/>
    </location>
</feature>
<proteinExistence type="inferred from homology"/>
<evidence type="ECO:0000256" key="11">
    <source>
        <dbReference type="RuleBase" id="RU000688"/>
    </source>
</evidence>
<keyword evidence="6" id="KW-1064">Adaptive immunity</keyword>
<dbReference type="OrthoDB" id="10021141at2759"/>
<evidence type="ECO:0000313" key="16">
    <source>
        <dbReference type="Proteomes" id="UP000265140"/>
    </source>
</evidence>
<evidence type="ECO:0000256" key="5">
    <source>
        <dbReference type="ARBA" id="ARBA00023040"/>
    </source>
</evidence>
<name>A0A3P8ZY92_ESOLU</name>
<feature type="domain" description="G-protein coupled receptors family 1 profile" evidence="14">
    <location>
        <begin position="48"/>
        <end position="306"/>
    </location>
</feature>
<keyword evidence="8" id="KW-1015">Disulfide bond</keyword>
<feature type="transmembrane region" description="Helical" evidence="13">
    <location>
        <begin position="32"/>
        <end position="55"/>
    </location>
</feature>
<dbReference type="PANTHER" id="PTHR24237:SF38">
    <property type="entry name" value="G-PROTEIN COUPLED RECEPTORS FAMILY 1 PROFILE DOMAIN-CONTAINING PROTEIN"/>
    <property type="match status" value="1"/>
</dbReference>
<dbReference type="SUPFAM" id="SSF81321">
    <property type="entry name" value="Family A G protein-coupled receptor-like"/>
    <property type="match status" value="1"/>
</dbReference>
<dbReference type="AlphaFoldDB" id="A0A3P8ZY92"/>
<dbReference type="InterPro" id="IPR047160">
    <property type="entry name" value="GP183-like"/>
</dbReference>
<keyword evidence="2 11" id="KW-0812">Transmembrane</keyword>
<organism evidence="15 16">
    <name type="scientific">Esox lucius</name>
    <name type="common">Northern pike</name>
    <dbReference type="NCBI Taxonomy" id="8010"/>
    <lineage>
        <taxon>Eukaryota</taxon>
        <taxon>Metazoa</taxon>
        <taxon>Chordata</taxon>
        <taxon>Craniata</taxon>
        <taxon>Vertebrata</taxon>
        <taxon>Euteleostomi</taxon>
        <taxon>Actinopterygii</taxon>
        <taxon>Neopterygii</taxon>
        <taxon>Teleostei</taxon>
        <taxon>Protacanthopterygii</taxon>
        <taxon>Esociformes</taxon>
        <taxon>Esocidae</taxon>
        <taxon>Esox</taxon>
    </lineage>
</organism>
<evidence type="ECO:0000256" key="10">
    <source>
        <dbReference type="ARBA" id="ARBA00023224"/>
    </source>
</evidence>
<keyword evidence="16" id="KW-1185">Reference proteome</keyword>
<reference evidence="15" key="3">
    <citation type="submission" date="2025-08" db="UniProtKB">
        <authorList>
            <consortium name="Ensembl"/>
        </authorList>
    </citation>
    <scope>IDENTIFICATION</scope>
</reference>
<keyword evidence="9 11" id="KW-0675">Receptor</keyword>
<accession>A0A3P8ZY92</accession>
<dbReference type="PROSITE" id="PS50262">
    <property type="entry name" value="G_PROTEIN_RECEP_F1_2"/>
    <property type="match status" value="1"/>
</dbReference>
<dbReference type="GO" id="GO:0002250">
    <property type="term" value="P:adaptive immune response"/>
    <property type="evidence" value="ECO:0007669"/>
    <property type="project" value="UniProtKB-KW"/>
</dbReference>
<dbReference type="GeneTree" id="ENSGT01030000234518"/>
<evidence type="ECO:0000256" key="2">
    <source>
        <dbReference type="ARBA" id="ARBA00022692"/>
    </source>
</evidence>
<evidence type="ECO:0000313" key="15">
    <source>
        <dbReference type="Ensembl" id="ENSELUP00000033293.2"/>
    </source>
</evidence>
<keyword evidence="3" id="KW-0391">Immunity</keyword>
<keyword evidence="10 11" id="KW-0807">Transducer</keyword>
<dbReference type="PRINTS" id="PR01157">
    <property type="entry name" value="P2YPURNOCPTR"/>
</dbReference>
<dbReference type="Pfam" id="PF00001">
    <property type="entry name" value="7tm_1"/>
    <property type="match status" value="1"/>
</dbReference>
<evidence type="ECO:0000256" key="6">
    <source>
        <dbReference type="ARBA" id="ARBA00023130"/>
    </source>
</evidence>
<comment type="similarity">
    <text evidence="11">Belongs to the G-protein coupled receptor 1 family.</text>
</comment>
<dbReference type="GO" id="GO:0016020">
    <property type="term" value="C:membrane"/>
    <property type="evidence" value="ECO:0007669"/>
    <property type="project" value="UniProtKB-SubCell"/>
</dbReference>
<feature type="compositionally biased region" description="Low complexity" evidence="12">
    <location>
        <begin position="337"/>
        <end position="346"/>
    </location>
</feature>
<dbReference type="InParanoid" id="A0A3P8ZY92"/>
<evidence type="ECO:0000256" key="1">
    <source>
        <dbReference type="ARBA" id="ARBA00004141"/>
    </source>
</evidence>
<evidence type="ECO:0000259" key="14">
    <source>
        <dbReference type="PROSITE" id="PS50262"/>
    </source>
</evidence>
<keyword evidence="5 11" id="KW-0297">G-protein coupled receptor</keyword>
<dbReference type="Gene3D" id="1.20.1070.10">
    <property type="entry name" value="Rhodopsin 7-helix transmembrane proteins"/>
    <property type="match status" value="1"/>
</dbReference>
<reference evidence="15" key="2">
    <citation type="submission" date="2020-02" db="EMBL/GenBank/DDBJ databases">
        <title>Esox lucius (northern pike) genome, fEsoLuc1, primary haplotype.</title>
        <authorList>
            <person name="Myers G."/>
            <person name="Karagic N."/>
            <person name="Meyer A."/>
            <person name="Pippel M."/>
            <person name="Reichard M."/>
            <person name="Winkler S."/>
            <person name="Tracey A."/>
            <person name="Sims Y."/>
            <person name="Howe K."/>
            <person name="Rhie A."/>
            <person name="Formenti G."/>
            <person name="Durbin R."/>
            <person name="Fedrigo O."/>
            <person name="Jarvis E.D."/>
        </authorList>
    </citation>
    <scope>NUCLEOTIDE SEQUENCE [LARGE SCALE GENOMIC DNA]</scope>
</reference>
<dbReference type="STRING" id="8010.ENSELUP00000011094"/>
<dbReference type="GO" id="GO:0008142">
    <property type="term" value="F:oxysterol binding"/>
    <property type="evidence" value="ECO:0007669"/>
    <property type="project" value="InterPro"/>
</dbReference>
<dbReference type="PROSITE" id="PS00237">
    <property type="entry name" value="G_PROTEIN_RECEP_F1_1"/>
    <property type="match status" value="1"/>
</dbReference>
<dbReference type="Proteomes" id="UP000265140">
    <property type="component" value="Chromosome 16"/>
</dbReference>
<keyword evidence="7 13" id="KW-0472">Membrane</keyword>
<evidence type="ECO:0000256" key="4">
    <source>
        <dbReference type="ARBA" id="ARBA00022989"/>
    </source>
</evidence>
<feature type="transmembrane region" description="Helical" evidence="13">
    <location>
        <begin position="67"/>
        <end position="86"/>
    </location>
</feature>
<dbReference type="OMA" id="HHRAFTV"/>
<dbReference type="InterPro" id="IPR017452">
    <property type="entry name" value="GPCR_Rhodpsn_7TM"/>
</dbReference>
<reference evidence="15" key="4">
    <citation type="submission" date="2025-09" db="UniProtKB">
        <authorList>
            <consortium name="Ensembl"/>
        </authorList>
    </citation>
    <scope>IDENTIFICATION</scope>
</reference>
<comment type="subcellular location">
    <subcellularLocation>
        <location evidence="1">Membrane</location>
        <topology evidence="1">Multi-pass membrane protein</topology>
    </subcellularLocation>
</comment>
<feature type="region of interest" description="Disordered" evidence="12">
    <location>
        <begin position="330"/>
        <end position="368"/>
    </location>
</feature>
<reference evidence="16" key="1">
    <citation type="journal article" date="2014" name="PLoS ONE">
        <title>The genome and linkage map of the northern pike (Esox lucius): conserved synteny revealed between the salmonid sister group and the Neoteleostei.</title>
        <authorList>
            <person name="Rondeau E.B."/>
            <person name="Minkley D.R."/>
            <person name="Leong J.S."/>
            <person name="Messmer A.M."/>
            <person name="Jantzen J.R."/>
            <person name="von Schalburg K.R."/>
            <person name="Lemon C."/>
            <person name="Bird N.H."/>
            <person name="Koop B.F."/>
        </authorList>
    </citation>
    <scope>NUCLEOTIDE SEQUENCE</scope>
</reference>
<dbReference type="Ensembl" id="ENSELUT00000001055.3">
    <property type="protein sequence ID" value="ENSELUP00000033293.2"/>
    <property type="gene ID" value="ENSELUG00000011505.3"/>
</dbReference>
<feature type="transmembrane region" description="Helical" evidence="13">
    <location>
        <begin position="195"/>
        <end position="221"/>
    </location>
</feature>
<feature type="transmembrane region" description="Helical" evidence="13">
    <location>
        <begin position="147"/>
        <end position="168"/>
    </location>
</feature>
<evidence type="ECO:0000256" key="7">
    <source>
        <dbReference type="ARBA" id="ARBA00023136"/>
    </source>
</evidence>
<evidence type="ECO:0000256" key="9">
    <source>
        <dbReference type="ARBA" id="ARBA00023170"/>
    </source>
</evidence>
<dbReference type="Bgee" id="ENSELUG00000011505">
    <property type="expression patterns" value="Expressed in head kidney and 7 other cell types or tissues"/>
</dbReference>
<feature type="transmembrane region" description="Helical" evidence="13">
    <location>
        <begin position="242"/>
        <end position="262"/>
    </location>
</feature>
<dbReference type="GO" id="GO:0004930">
    <property type="term" value="F:G protein-coupled receptor activity"/>
    <property type="evidence" value="ECO:0007669"/>
    <property type="project" value="UniProtKB-KW"/>
</dbReference>
<evidence type="ECO:0000256" key="3">
    <source>
        <dbReference type="ARBA" id="ARBA00022859"/>
    </source>
</evidence>
<keyword evidence="4 13" id="KW-1133">Transmembrane helix</keyword>
<evidence type="ECO:0000256" key="8">
    <source>
        <dbReference type="ARBA" id="ARBA00023157"/>
    </source>
</evidence>
<evidence type="ECO:0000256" key="12">
    <source>
        <dbReference type="SAM" id="MobiDB-lite"/>
    </source>
</evidence>
<evidence type="ECO:0000256" key="13">
    <source>
        <dbReference type="SAM" id="Phobius"/>
    </source>
</evidence>
<dbReference type="PRINTS" id="PR00237">
    <property type="entry name" value="GPCRRHODOPSN"/>
</dbReference>
<dbReference type="PANTHER" id="PTHR24237">
    <property type="entry name" value="G-PROTEIN COUPLED RECEPTOR"/>
    <property type="match status" value="1"/>
</dbReference>
<sequence length="368" mass="42186">MTTNNSVEPTGLNTSETNQTCDFFVYQNVAVIIFPIFYAVVFLISVCGNSLVLYVSCQKKQKFNSTSLYLVNLAVSDALFTLALPGRIIYYIRQFDWPFGDLLCRLATMLFFANTYTGIAFMTCISIDRYLAMVQPHRLQYLRSVKVVRGVCFIVWLLVSLETIPLLFKTMLHEHKGRRTCMEYFTFEGSRATPYLLLLACIFSFCLPLLVILSCYTHINLKLSRTAKQNPLTGRLGRSRRANNMILIILVTFVLCFSPYHLNIMQFMIKKLLGKPTCDELRAFKYSLQGTVSMMNLNCCLDPVIYFFAIKMYKQRVMSLFKAYQSTSVLPSKSTKDSSSNTSTSTPKRQHVDRSFSRPLHPPWHAVN</sequence>
<protein>
    <recommendedName>
        <fullName evidence="14">G-protein coupled receptors family 1 profile domain-containing protein</fullName>
    </recommendedName>
</protein>
<dbReference type="FunFam" id="1.20.1070.10:FF:000017">
    <property type="entry name" value="lysophosphatidic acid receptor 4"/>
    <property type="match status" value="1"/>
</dbReference>